<name>A0A922EKQ7_CARIL</name>
<protein>
    <submittedName>
        <fullName evidence="1">Uncharacterized protein</fullName>
    </submittedName>
</protein>
<accession>A0A922EKQ7</accession>
<proteinExistence type="predicted"/>
<evidence type="ECO:0000313" key="2">
    <source>
        <dbReference type="Proteomes" id="UP000811246"/>
    </source>
</evidence>
<dbReference type="AlphaFoldDB" id="A0A922EKQ7"/>
<gene>
    <name evidence="1" type="ORF">I3842_07G104200</name>
</gene>
<sequence>MFGGAVGSDKMALQGSLGGGAHTSNVDGGEEPVMVSETMDNNHIVVEQPYGGKESFSLVLLVEEGLESRLQLGTVPGGNLIPLVSLPPFNDIAGTPSDWVLNKVNRFQQIQGLTHGGYENDIKSLLIAIEASHARETISHFKKSNKLKRLSWAINYNDKGGSSSQGKTKGRAL</sequence>
<organism evidence="1 2">
    <name type="scientific">Carya illinoinensis</name>
    <name type="common">Pecan</name>
    <dbReference type="NCBI Taxonomy" id="32201"/>
    <lineage>
        <taxon>Eukaryota</taxon>
        <taxon>Viridiplantae</taxon>
        <taxon>Streptophyta</taxon>
        <taxon>Embryophyta</taxon>
        <taxon>Tracheophyta</taxon>
        <taxon>Spermatophyta</taxon>
        <taxon>Magnoliopsida</taxon>
        <taxon>eudicotyledons</taxon>
        <taxon>Gunneridae</taxon>
        <taxon>Pentapetalae</taxon>
        <taxon>rosids</taxon>
        <taxon>fabids</taxon>
        <taxon>Fagales</taxon>
        <taxon>Juglandaceae</taxon>
        <taxon>Carya</taxon>
    </lineage>
</organism>
<dbReference type="EMBL" id="CM031831">
    <property type="protein sequence ID" value="KAG6703811.1"/>
    <property type="molecule type" value="Genomic_DNA"/>
</dbReference>
<reference evidence="1" key="1">
    <citation type="submission" date="2021-01" db="EMBL/GenBank/DDBJ databases">
        <authorList>
            <person name="Lovell J.T."/>
            <person name="Bentley N."/>
            <person name="Bhattarai G."/>
            <person name="Jenkins J.W."/>
            <person name="Sreedasyam A."/>
            <person name="Alarcon Y."/>
            <person name="Bock C."/>
            <person name="Boston L."/>
            <person name="Carlson J."/>
            <person name="Cervantes K."/>
            <person name="Clermont K."/>
            <person name="Krom N."/>
            <person name="Kubenka K."/>
            <person name="Mamidi S."/>
            <person name="Mattison C."/>
            <person name="Monteros M."/>
            <person name="Pisani C."/>
            <person name="Plott C."/>
            <person name="Rajasekar S."/>
            <person name="Rhein H.S."/>
            <person name="Rohla C."/>
            <person name="Song M."/>
            <person name="Hilaire R.S."/>
            <person name="Shu S."/>
            <person name="Wells L."/>
            <person name="Wang X."/>
            <person name="Webber J."/>
            <person name="Heerema R.J."/>
            <person name="Klein P."/>
            <person name="Conner P."/>
            <person name="Grauke L."/>
            <person name="Grimwood J."/>
            <person name="Schmutz J."/>
            <person name="Randall J.J."/>
        </authorList>
    </citation>
    <scope>NUCLEOTIDE SEQUENCE</scope>
    <source>
        <tissue evidence="1">Leaf</tissue>
    </source>
</reference>
<evidence type="ECO:0000313" key="1">
    <source>
        <dbReference type="EMBL" id="KAG6703811.1"/>
    </source>
</evidence>
<comment type="caution">
    <text evidence="1">The sequence shown here is derived from an EMBL/GenBank/DDBJ whole genome shotgun (WGS) entry which is preliminary data.</text>
</comment>
<dbReference type="Proteomes" id="UP000811246">
    <property type="component" value="Chromosome 7"/>
</dbReference>